<evidence type="ECO:0000313" key="3">
    <source>
        <dbReference type="EMBL" id="GIY83464.1"/>
    </source>
</evidence>
<sequence length="140" mass="15771">MAQNSTLLPTAISLTTSMVRSSVAGTENKLDLICGFVFLILAIVLSIYYCCCEPKLIPYFKRKIAARRHGRRNRRVQRRRNRRPGADLPLAPLRRASATTCLADQPPQEDRRVSRDEIPDTGMEATENVPMIEIPTMTTV</sequence>
<organism evidence="3 4">
    <name type="scientific">Caerostris darwini</name>
    <dbReference type="NCBI Taxonomy" id="1538125"/>
    <lineage>
        <taxon>Eukaryota</taxon>
        <taxon>Metazoa</taxon>
        <taxon>Ecdysozoa</taxon>
        <taxon>Arthropoda</taxon>
        <taxon>Chelicerata</taxon>
        <taxon>Arachnida</taxon>
        <taxon>Araneae</taxon>
        <taxon>Araneomorphae</taxon>
        <taxon>Entelegynae</taxon>
        <taxon>Araneoidea</taxon>
        <taxon>Araneidae</taxon>
        <taxon>Caerostris</taxon>
    </lineage>
</organism>
<evidence type="ECO:0000313" key="4">
    <source>
        <dbReference type="Proteomes" id="UP001054837"/>
    </source>
</evidence>
<keyword evidence="4" id="KW-1185">Reference proteome</keyword>
<feature type="transmembrane region" description="Helical" evidence="2">
    <location>
        <begin position="30"/>
        <end position="49"/>
    </location>
</feature>
<keyword evidence="2" id="KW-0812">Transmembrane</keyword>
<evidence type="ECO:0000256" key="1">
    <source>
        <dbReference type="SAM" id="MobiDB-lite"/>
    </source>
</evidence>
<keyword evidence="2" id="KW-1133">Transmembrane helix</keyword>
<keyword evidence="2" id="KW-0472">Membrane</keyword>
<gene>
    <name evidence="3" type="ORF">CDAR_221281</name>
</gene>
<name>A0AAV4WNZ6_9ARAC</name>
<feature type="compositionally biased region" description="Basic residues" evidence="1">
    <location>
        <begin position="68"/>
        <end position="83"/>
    </location>
</feature>
<feature type="region of interest" description="Disordered" evidence="1">
    <location>
        <begin position="68"/>
        <end position="90"/>
    </location>
</feature>
<dbReference type="Proteomes" id="UP001054837">
    <property type="component" value="Unassembled WGS sequence"/>
</dbReference>
<reference evidence="3 4" key="1">
    <citation type="submission" date="2021-06" db="EMBL/GenBank/DDBJ databases">
        <title>Caerostris darwini draft genome.</title>
        <authorList>
            <person name="Kono N."/>
            <person name="Arakawa K."/>
        </authorList>
    </citation>
    <scope>NUCLEOTIDE SEQUENCE [LARGE SCALE GENOMIC DNA]</scope>
</reference>
<comment type="caution">
    <text evidence="3">The sequence shown here is derived from an EMBL/GenBank/DDBJ whole genome shotgun (WGS) entry which is preliminary data.</text>
</comment>
<proteinExistence type="predicted"/>
<accession>A0AAV4WNZ6</accession>
<dbReference type="EMBL" id="BPLQ01014830">
    <property type="protein sequence ID" value="GIY83464.1"/>
    <property type="molecule type" value="Genomic_DNA"/>
</dbReference>
<evidence type="ECO:0000256" key="2">
    <source>
        <dbReference type="SAM" id="Phobius"/>
    </source>
</evidence>
<protein>
    <submittedName>
        <fullName evidence="3">Uncharacterized protein</fullName>
    </submittedName>
</protein>
<dbReference type="AlphaFoldDB" id="A0AAV4WNZ6"/>